<dbReference type="Proteomes" id="UP000727407">
    <property type="component" value="Unassembled WGS sequence"/>
</dbReference>
<dbReference type="AlphaFoldDB" id="A0A8J4UWB2"/>
<accession>A0A8J4UWB2</accession>
<name>A0A8J4UWB2_CLAMG</name>
<reference evidence="1" key="1">
    <citation type="submission" date="2020-07" db="EMBL/GenBank/DDBJ databases">
        <title>Clarias magur genome sequencing, assembly and annotation.</title>
        <authorList>
            <person name="Kushwaha B."/>
            <person name="Kumar R."/>
            <person name="Das P."/>
            <person name="Joshi C.G."/>
            <person name="Kumar D."/>
            <person name="Nagpure N.S."/>
            <person name="Pandey M."/>
            <person name="Agarwal S."/>
            <person name="Srivastava S."/>
            <person name="Singh M."/>
            <person name="Sahoo L."/>
            <person name="Jayasankar P."/>
            <person name="Meher P.K."/>
            <person name="Koringa P.G."/>
            <person name="Iquebal M.A."/>
            <person name="Das S.P."/>
            <person name="Bit A."/>
            <person name="Patnaik S."/>
            <person name="Patel N."/>
            <person name="Shah T.M."/>
            <person name="Hinsu A."/>
            <person name="Jena J.K."/>
        </authorList>
    </citation>
    <scope>NUCLEOTIDE SEQUENCE</scope>
    <source>
        <strain evidence="1">CIFAMagur01</strain>
        <tissue evidence="1">Testis</tissue>
    </source>
</reference>
<gene>
    <name evidence="1" type="primary">L-Pro</name>
    <name evidence="1" type="ORF">DAT39_001376</name>
</gene>
<dbReference type="EMBL" id="QNUK01000009">
    <property type="protein sequence ID" value="KAF5908952.1"/>
    <property type="molecule type" value="Genomic_DNA"/>
</dbReference>
<protein>
    <submittedName>
        <fullName evidence="1">Replicase polyprotein 1ab</fullName>
    </submittedName>
</protein>
<proteinExistence type="predicted"/>
<comment type="caution">
    <text evidence="1">The sequence shown here is derived from an EMBL/GenBank/DDBJ whole genome shotgun (WGS) entry which is preliminary data.</text>
</comment>
<keyword evidence="2" id="KW-1185">Reference proteome</keyword>
<evidence type="ECO:0000313" key="2">
    <source>
        <dbReference type="Proteomes" id="UP000727407"/>
    </source>
</evidence>
<organism evidence="1 2">
    <name type="scientific">Clarias magur</name>
    <name type="common">Asian catfish</name>
    <name type="synonym">Macropteronotus magur</name>
    <dbReference type="NCBI Taxonomy" id="1594786"/>
    <lineage>
        <taxon>Eukaryota</taxon>
        <taxon>Metazoa</taxon>
        <taxon>Chordata</taxon>
        <taxon>Craniata</taxon>
        <taxon>Vertebrata</taxon>
        <taxon>Euteleostomi</taxon>
        <taxon>Actinopterygii</taxon>
        <taxon>Neopterygii</taxon>
        <taxon>Teleostei</taxon>
        <taxon>Ostariophysi</taxon>
        <taxon>Siluriformes</taxon>
        <taxon>Clariidae</taxon>
        <taxon>Clarias</taxon>
    </lineage>
</organism>
<evidence type="ECO:0000313" key="1">
    <source>
        <dbReference type="EMBL" id="KAF5908952.1"/>
    </source>
</evidence>
<dbReference type="OrthoDB" id="10506352at2759"/>
<sequence length="51" mass="5413">MHSCHVPNVNISGPSCSSTFLRAVLGFGRLIPALLDDTVSKNVKSAWGSEL</sequence>
<feature type="non-terminal residue" evidence="1">
    <location>
        <position position="51"/>
    </location>
</feature>